<dbReference type="EC" id="2.4.1.122" evidence="4"/>
<dbReference type="Pfam" id="PF02434">
    <property type="entry name" value="Fringe"/>
    <property type="match status" value="1"/>
</dbReference>
<comment type="caution">
    <text evidence="14">The sequence shown here is derived from an EMBL/GenBank/DDBJ whole genome shotgun (WGS) entry which is preliminary data.</text>
</comment>
<feature type="transmembrane region" description="Helical" evidence="12">
    <location>
        <begin position="9"/>
        <end position="26"/>
    </location>
</feature>
<evidence type="ECO:0000256" key="10">
    <source>
        <dbReference type="ARBA" id="ARBA00022989"/>
    </source>
</evidence>
<protein>
    <recommendedName>
        <fullName evidence="4">N-acetylgalactosaminide beta-1,3-galactosyltransferase</fullName>
        <ecNumber evidence="4">2.4.1.122</ecNumber>
    </recommendedName>
</protein>
<dbReference type="PANTHER" id="PTHR23033">
    <property type="entry name" value="BETA1,3-GALACTOSYLTRANSFERASE"/>
    <property type="match status" value="1"/>
</dbReference>
<name>A0A8H8RXJ7_9HELO</name>
<evidence type="ECO:0000256" key="4">
    <source>
        <dbReference type="ARBA" id="ARBA00012557"/>
    </source>
</evidence>
<comment type="subcellular location">
    <subcellularLocation>
        <location evidence="1">Membrane</location>
        <topology evidence="1">Single-pass type II membrane protein</topology>
    </subcellularLocation>
</comment>
<gene>
    <name evidence="14" type="ORF">LOCC1_G005474</name>
</gene>
<evidence type="ECO:0000256" key="5">
    <source>
        <dbReference type="ARBA" id="ARBA00022676"/>
    </source>
</evidence>
<evidence type="ECO:0000256" key="8">
    <source>
        <dbReference type="ARBA" id="ARBA00022741"/>
    </source>
</evidence>
<evidence type="ECO:0000313" key="14">
    <source>
        <dbReference type="EMBL" id="TVY42666.1"/>
    </source>
</evidence>
<evidence type="ECO:0000256" key="11">
    <source>
        <dbReference type="ARBA" id="ARBA00023136"/>
    </source>
</evidence>
<evidence type="ECO:0000259" key="13">
    <source>
        <dbReference type="Pfam" id="PF02434"/>
    </source>
</evidence>
<keyword evidence="11 12" id="KW-0472">Membrane</keyword>
<keyword evidence="10 12" id="KW-1133">Transmembrane helix</keyword>
<evidence type="ECO:0000256" key="9">
    <source>
        <dbReference type="ARBA" id="ARBA00022968"/>
    </source>
</evidence>
<keyword evidence="5" id="KW-0328">Glycosyltransferase</keyword>
<reference evidence="14 15" key="1">
    <citation type="submission" date="2018-05" db="EMBL/GenBank/DDBJ databases">
        <title>Genome sequencing and assembly of the regulated plant pathogen Lachnellula willkommii and related sister species for the development of diagnostic species identification markers.</title>
        <authorList>
            <person name="Giroux E."/>
            <person name="Bilodeau G."/>
        </authorList>
    </citation>
    <scope>NUCLEOTIDE SEQUENCE [LARGE SCALE GENOMIC DNA]</scope>
    <source>
        <strain evidence="14 15">CBS 160.35</strain>
    </source>
</reference>
<keyword evidence="9" id="KW-0735">Signal-anchor</keyword>
<dbReference type="PANTHER" id="PTHR23033:SF40">
    <property type="entry name" value="APPLE DOMAIN-CONTAINING PROTEIN"/>
    <property type="match status" value="1"/>
</dbReference>
<evidence type="ECO:0000313" key="15">
    <source>
        <dbReference type="Proteomes" id="UP000443090"/>
    </source>
</evidence>
<dbReference type="Proteomes" id="UP000443090">
    <property type="component" value="Unassembled WGS sequence"/>
</dbReference>
<organism evidence="14 15">
    <name type="scientific">Lachnellula occidentalis</name>
    <dbReference type="NCBI Taxonomy" id="215460"/>
    <lineage>
        <taxon>Eukaryota</taxon>
        <taxon>Fungi</taxon>
        <taxon>Dikarya</taxon>
        <taxon>Ascomycota</taxon>
        <taxon>Pezizomycotina</taxon>
        <taxon>Leotiomycetes</taxon>
        <taxon>Helotiales</taxon>
        <taxon>Lachnaceae</taxon>
        <taxon>Lachnellula</taxon>
    </lineage>
</organism>
<dbReference type="InterPro" id="IPR003378">
    <property type="entry name" value="Fringe-like_glycosylTrfase"/>
</dbReference>
<dbReference type="GO" id="GO:0000166">
    <property type="term" value="F:nucleotide binding"/>
    <property type="evidence" value="ECO:0007669"/>
    <property type="project" value="UniProtKB-KW"/>
</dbReference>
<evidence type="ECO:0000256" key="6">
    <source>
        <dbReference type="ARBA" id="ARBA00022679"/>
    </source>
</evidence>
<dbReference type="GO" id="GO:0016263">
    <property type="term" value="F:glycoprotein-N-acetylgalactosamine 3-beta-galactosyltransferase activity"/>
    <property type="evidence" value="ECO:0007669"/>
    <property type="project" value="UniProtKB-EC"/>
</dbReference>
<keyword evidence="6" id="KW-0808">Transferase</keyword>
<dbReference type="Gene3D" id="3.90.550.50">
    <property type="match status" value="1"/>
</dbReference>
<evidence type="ECO:0000256" key="12">
    <source>
        <dbReference type="SAM" id="Phobius"/>
    </source>
</evidence>
<dbReference type="InterPro" id="IPR026050">
    <property type="entry name" value="C1GALT1/C1GALT1_chp1"/>
</dbReference>
<comment type="pathway">
    <text evidence="2">Protein modification; protein glycosylation.</text>
</comment>
<evidence type="ECO:0000256" key="2">
    <source>
        <dbReference type="ARBA" id="ARBA00004922"/>
    </source>
</evidence>
<feature type="domain" description="Fringe-like glycosyltransferase" evidence="13">
    <location>
        <begin position="218"/>
        <end position="310"/>
    </location>
</feature>
<dbReference type="AlphaFoldDB" id="A0A8H8RXJ7"/>
<comment type="similarity">
    <text evidence="3">Belongs to the glycosyltransferase 31 family. Beta3-Gal-T subfamily.</text>
</comment>
<dbReference type="GO" id="GO:0016020">
    <property type="term" value="C:membrane"/>
    <property type="evidence" value="ECO:0007669"/>
    <property type="project" value="UniProtKB-SubCell"/>
</dbReference>
<proteinExistence type="inferred from homology"/>
<keyword evidence="8" id="KW-0547">Nucleotide-binding</keyword>
<accession>A0A8H8RXJ7</accession>
<evidence type="ECO:0000256" key="1">
    <source>
        <dbReference type="ARBA" id="ARBA00004606"/>
    </source>
</evidence>
<keyword evidence="7 12" id="KW-0812">Transmembrane</keyword>
<evidence type="ECO:0000256" key="7">
    <source>
        <dbReference type="ARBA" id="ARBA00022692"/>
    </source>
</evidence>
<sequence>MILQRSRSRIYQIIGVVLVLQYFLFFHTSNFTSFRHYLGTANPDSKPVTTITASLVQYVPSPETEIYDSETPETASAVIMHTPTTSTESAGPDSTSLPPCPPGLQNVVIGVKTGASEAESKISALMATSLRCAHHVLLFSDLEQDIGPYHLHDSLDAVSPSITDNNPDFDLYFKQKELWETKKDISELAGMKHPADPDVLAAWALDKYKFVHMLEKMWVMKPNMDWYVQIDGDTYVVMENLLSWLKTLDPTKKSYIGSEVLIGDNSFAHGGSGALLSNALMSELAHTNGTAARWDVRAQKECCGDLVLSFALGDFGSGIQNVAPVINGERPGTVPFGPPMDNNYWCKPAVTFHHITAEDAAFLADIEMKRLRLNKPGPLTYTELFYDHVIPSLPPYRDNWDNQALDQVLGGKEVLAGSFDECAQLCYADEECLQYTHHNDTCRIARFIRFGIERKADEDGMWRSGWQRDRLADWASRQPVCDQVKFPEQRYMDYPEKIDP</sequence>
<dbReference type="OrthoDB" id="414175at2759"/>
<dbReference type="EMBL" id="QGMI01000316">
    <property type="protein sequence ID" value="TVY42666.1"/>
    <property type="molecule type" value="Genomic_DNA"/>
</dbReference>
<keyword evidence="15" id="KW-1185">Reference proteome</keyword>
<evidence type="ECO:0000256" key="3">
    <source>
        <dbReference type="ARBA" id="ARBA00006462"/>
    </source>
</evidence>